<reference evidence="2 4" key="1">
    <citation type="journal article" date="2012" name="Nature">
        <title>Algal genomes reveal evolutionary mosaicism and the fate of nucleomorphs.</title>
        <authorList>
            <consortium name="DOE Joint Genome Institute"/>
            <person name="Curtis B.A."/>
            <person name="Tanifuji G."/>
            <person name="Burki F."/>
            <person name="Gruber A."/>
            <person name="Irimia M."/>
            <person name="Maruyama S."/>
            <person name="Arias M.C."/>
            <person name="Ball S.G."/>
            <person name="Gile G.H."/>
            <person name="Hirakawa Y."/>
            <person name="Hopkins J.F."/>
            <person name="Kuo A."/>
            <person name="Rensing S.A."/>
            <person name="Schmutz J."/>
            <person name="Symeonidi A."/>
            <person name="Elias M."/>
            <person name="Eveleigh R.J."/>
            <person name="Herman E.K."/>
            <person name="Klute M.J."/>
            <person name="Nakayama T."/>
            <person name="Obornik M."/>
            <person name="Reyes-Prieto A."/>
            <person name="Armbrust E.V."/>
            <person name="Aves S.J."/>
            <person name="Beiko R.G."/>
            <person name="Coutinho P."/>
            <person name="Dacks J.B."/>
            <person name="Durnford D.G."/>
            <person name="Fast N.M."/>
            <person name="Green B.R."/>
            <person name="Grisdale C.J."/>
            <person name="Hempel F."/>
            <person name="Henrissat B."/>
            <person name="Hoppner M.P."/>
            <person name="Ishida K."/>
            <person name="Kim E."/>
            <person name="Koreny L."/>
            <person name="Kroth P.G."/>
            <person name="Liu Y."/>
            <person name="Malik S.B."/>
            <person name="Maier U.G."/>
            <person name="McRose D."/>
            <person name="Mock T."/>
            <person name="Neilson J.A."/>
            <person name="Onodera N.T."/>
            <person name="Poole A.M."/>
            <person name="Pritham E.J."/>
            <person name="Richards T.A."/>
            <person name="Rocap G."/>
            <person name="Roy S.W."/>
            <person name="Sarai C."/>
            <person name="Schaack S."/>
            <person name="Shirato S."/>
            <person name="Slamovits C.H."/>
            <person name="Spencer D.F."/>
            <person name="Suzuki S."/>
            <person name="Worden A.Z."/>
            <person name="Zauner S."/>
            <person name="Barry K."/>
            <person name="Bell C."/>
            <person name="Bharti A.K."/>
            <person name="Crow J.A."/>
            <person name="Grimwood J."/>
            <person name="Kramer R."/>
            <person name="Lindquist E."/>
            <person name="Lucas S."/>
            <person name="Salamov A."/>
            <person name="McFadden G.I."/>
            <person name="Lane C.E."/>
            <person name="Keeling P.J."/>
            <person name="Gray M.W."/>
            <person name="Grigoriev I.V."/>
            <person name="Archibald J.M."/>
        </authorList>
    </citation>
    <scope>NUCLEOTIDE SEQUENCE</scope>
    <source>
        <strain evidence="2 4">CCMP2712</strain>
    </source>
</reference>
<dbReference type="AlphaFoldDB" id="L1JZJ6"/>
<dbReference type="InterPro" id="IPR003018">
    <property type="entry name" value="GAF"/>
</dbReference>
<name>L1JZJ6_GUITC</name>
<dbReference type="SMART" id="SM00065">
    <property type="entry name" value="GAF"/>
    <property type="match status" value="3"/>
</dbReference>
<sequence>MPEPLVARNPLSRRLRLLDPLKGARDPALQASDSSAKSLPSSLRLHLHPRLQATGSLLPQPQTARVAPNEAAELEGSSDMATIHDIYPIILQSAVDTETCSAIERVLSAAKQIASCKSATLFLIEKDEKNNAMLRVKGRRGDNGLFPCQGLAGACINEKRAIISNRPHHDSRFDALVDWAPSPGVKTIACVPVYTILGKLVGVLQVANKVVGGFTSMDMTCLDLLGRQATVTLELCNKFERIDSQNRKLTTIINRFIELAKCSDLVELVHATGVVCKEVCDAEKANCFIIDNENMDLCTWSKSTESKTETFKESRIPLKGIFEQVLSSSTNFNSSLRIENASVSARQHLGSLYCPVSHHSRAVGFLQVRNCKHVKFTDNDRNNLELVGNMAGALHYNLMKMNPAASQELQSAWEDVDAAERSINSFVTAVAQCRHCFLLILDSESSLLWTKRLDSNGNYIYFEADSFPFSHTLQNQGSLNFPSETKDRLSEKQVLKLKTISKLLCPNETMEALMTIALQAYGKTVGVVLAIKCEEKHSRFDPWVLETVKIMSNSWGLKLQHILEKERASTTYDHFSAAISAIGDLYHMDHVLNCYFEIGKLAEKLFAFERCWFFRIQGNGTLSVKLHPDEEPKSVELSEAGIAGRAFESKTYQMSLNVHQDSRHSYYLSILTKFEVNNLICVPVFSVESESSMIGILQLMNKRGIGSKINQSDVTKVEQFSTLAATLVQNAMTRSELKAVRNRLDYQVDKQNFIVEQASKVHDLSQFDSLNLVNEIKAMIRSTFGPVECVLFMAGHGGSAMYELKDDVAALSYSEAASGIAGHVIKTGSLVFHTLDHSSEHFDPAVDQRSVRSASAILCAPLVHGQRQIGCIQVISRSADGERRIFLQDAQLLLQLGKHIACAILNNVLLSKVYASVNLTDPVNFESDLDQQLVKYGTIVRDIVKAERANVFVREGGMATAIDEFTGRRILLRSDQGTLAFSPPSTNAKLTFFKSKQQASLIIEILNKQSGAFDGTDEIVSKMIGKKISESLAYLNHQKQLNDARRQTLSMLMSSRFLYSSSGSIEVLLSSAISQISSVMSAKIRMYIAIFDENNLVTDSWRCFEHGGTSTIVPIAGIAGSCFRKVSPVIVQDSGLQDQCQGDQNALGSESSIVRDVGPACVYMCHPLMDNSLLRPIGVVEMRRNLETSSSKEFTKLEEDLAFHIATILVDSMVFHTK</sequence>
<evidence type="ECO:0000313" key="4">
    <source>
        <dbReference type="Proteomes" id="UP000011087"/>
    </source>
</evidence>
<feature type="domain" description="GAF" evidence="1">
    <location>
        <begin position="768"/>
        <end position="914"/>
    </location>
</feature>
<dbReference type="Pfam" id="PF13185">
    <property type="entry name" value="GAF_2"/>
    <property type="match status" value="1"/>
</dbReference>
<accession>L1JZJ6</accession>
<proteinExistence type="predicted"/>
<protein>
    <recommendedName>
        <fullName evidence="1">GAF domain-containing protein</fullName>
    </recommendedName>
</protein>
<dbReference type="OrthoDB" id="74705at2759"/>
<evidence type="ECO:0000259" key="1">
    <source>
        <dbReference type="SMART" id="SM00065"/>
    </source>
</evidence>
<reference evidence="4" key="2">
    <citation type="submission" date="2012-11" db="EMBL/GenBank/DDBJ databases">
        <authorList>
            <person name="Kuo A."/>
            <person name="Curtis B.A."/>
            <person name="Tanifuji G."/>
            <person name="Burki F."/>
            <person name="Gruber A."/>
            <person name="Irimia M."/>
            <person name="Maruyama S."/>
            <person name="Arias M.C."/>
            <person name="Ball S.G."/>
            <person name="Gile G.H."/>
            <person name="Hirakawa Y."/>
            <person name="Hopkins J.F."/>
            <person name="Rensing S.A."/>
            <person name="Schmutz J."/>
            <person name="Symeonidi A."/>
            <person name="Elias M."/>
            <person name="Eveleigh R.J."/>
            <person name="Herman E.K."/>
            <person name="Klute M.J."/>
            <person name="Nakayama T."/>
            <person name="Obornik M."/>
            <person name="Reyes-Prieto A."/>
            <person name="Armbrust E.V."/>
            <person name="Aves S.J."/>
            <person name="Beiko R.G."/>
            <person name="Coutinho P."/>
            <person name="Dacks J.B."/>
            <person name="Durnford D.G."/>
            <person name="Fast N.M."/>
            <person name="Green B.R."/>
            <person name="Grisdale C."/>
            <person name="Hempe F."/>
            <person name="Henrissat B."/>
            <person name="Hoppner M.P."/>
            <person name="Ishida K.-I."/>
            <person name="Kim E."/>
            <person name="Koreny L."/>
            <person name="Kroth P.G."/>
            <person name="Liu Y."/>
            <person name="Malik S.-B."/>
            <person name="Maier U.G."/>
            <person name="McRose D."/>
            <person name="Mock T."/>
            <person name="Neilson J.A."/>
            <person name="Onodera N.T."/>
            <person name="Poole A.M."/>
            <person name="Pritham E.J."/>
            <person name="Richards T.A."/>
            <person name="Rocap G."/>
            <person name="Roy S.W."/>
            <person name="Sarai C."/>
            <person name="Schaack S."/>
            <person name="Shirato S."/>
            <person name="Slamovits C.H."/>
            <person name="Spencer D.F."/>
            <person name="Suzuki S."/>
            <person name="Worden A.Z."/>
            <person name="Zauner S."/>
            <person name="Barry K."/>
            <person name="Bell C."/>
            <person name="Bharti A.K."/>
            <person name="Crow J.A."/>
            <person name="Grimwood J."/>
            <person name="Kramer R."/>
            <person name="Lindquist E."/>
            <person name="Lucas S."/>
            <person name="Salamov A."/>
            <person name="McFadden G.I."/>
            <person name="Lane C.E."/>
            <person name="Keeling P.J."/>
            <person name="Gray M.W."/>
            <person name="Grigoriev I.V."/>
            <person name="Archibald J.M."/>
        </authorList>
    </citation>
    <scope>NUCLEOTIDE SEQUENCE</scope>
    <source>
        <strain evidence="4">CCMP2712</strain>
    </source>
</reference>
<reference evidence="3" key="3">
    <citation type="submission" date="2016-03" db="UniProtKB">
        <authorList>
            <consortium name="EnsemblProtists"/>
        </authorList>
    </citation>
    <scope>IDENTIFICATION</scope>
</reference>
<dbReference type="Gene3D" id="3.30.450.40">
    <property type="match status" value="5"/>
</dbReference>
<dbReference type="EMBL" id="JH992969">
    <property type="protein sequence ID" value="EKX53538.1"/>
    <property type="molecule type" value="Genomic_DNA"/>
</dbReference>
<feature type="domain" description="GAF" evidence="1">
    <location>
        <begin position="590"/>
        <end position="738"/>
    </location>
</feature>
<dbReference type="STRING" id="905079.L1JZJ6"/>
<dbReference type="EnsemblProtists" id="EKX53538">
    <property type="protein sequence ID" value="EKX53538"/>
    <property type="gene ID" value="GUITHDRAFT_100524"/>
</dbReference>
<dbReference type="KEGG" id="gtt:GUITHDRAFT_100524"/>
<gene>
    <name evidence="2" type="ORF">GUITHDRAFT_100524</name>
</gene>
<dbReference type="HOGENOM" id="CLU_269014_0_0_1"/>
<dbReference type="SUPFAM" id="SSF55781">
    <property type="entry name" value="GAF domain-like"/>
    <property type="match status" value="5"/>
</dbReference>
<evidence type="ECO:0000313" key="2">
    <source>
        <dbReference type="EMBL" id="EKX53538.1"/>
    </source>
</evidence>
<keyword evidence="4" id="KW-1185">Reference proteome</keyword>
<dbReference type="RefSeq" id="XP_005840518.1">
    <property type="nucleotide sequence ID" value="XM_005840461.1"/>
</dbReference>
<dbReference type="InterPro" id="IPR029016">
    <property type="entry name" value="GAF-like_dom_sf"/>
</dbReference>
<dbReference type="eggNOG" id="KOG3689">
    <property type="taxonomic scope" value="Eukaryota"/>
</dbReference>
<feature type="domain" description="GAF" evidence="1">
    <location>
        <begin position="98"/>
        <end position="243"/>
    </location>
</feature>
<evidence type="ECO:0000313" key="3">
    <source>
        <dbReference type="EnsemblProtists" id="EKX53538"/>
    </source>
</evidence>
<organism evidence="2">
    <name type="scientific">Guillardia theta (strain CCMP2712)</name>
    <name type="common">Cryptophyte</name>
    <dbReference type="NCBI Taxonomy" id="905079"/>
    <lineage>
        <taxon>Eukaryota</taxon>
        <taxon>Cryptophyceae</taxon>
        <taxon>Pyrenomonadales</taxon>
        <taxon>Geminigeraceae</taxon>
        <taxon>Guillardia</taxon>
    </lineage>
</organism>
<dbReference type="PaxDb" id="55529-EKX53538"/>
<dbReference type="Pfam" id="PF01590">
    <property type="entry name" value="GAF"/>
    <property type="match status" value="2"/>
</dbReference>
<dbReference type="GeneID" id="17310228"/>
<dbReference type="Proteomes" id="UP000011087">
    <property type="component" value="Unassembled WGS sequence"/>
</dbReference>